<evidence type="ECO:0000256" key="1">
    <source>
        <dbReference type="ARBA" id="ARBA00010607"/>
    </source>
</evidence>
<dbReference type="SMART" id="SM00205">
    <property type="entry name" value="THN"/>
    <property type="match status" value="1"/>
</dbReference>
<dbReference type="InterPro" id="IPR037176">
    <property type="entry name" value="Osmotin/thaumatin-like_sf"/>
</dbReference>
<feature type="disulfide bond" evidence="2">
    <location>
        <begin position="31"/>
        <end position="247"/>
    </location>
</feature>
<comment type="caution">
    <text evidence="5">The sequence shown here is derived from an EMBL/GenBank/DDBJ whole genome shotgun (WGS) entry which is preliminary data.</text>
</comment>
<evidence type="ECO:0000256" key="3">
    <source>
        <dbReference type="SAM" id="MobiDB-lite"/>
    </source>
</evidence>
<gene>
    <name evidence="5" type="ORF">G2W53_030565</name>
</gene>
<feature type="signal peptide" evidence="4">
    <location>
        <begin position="1"/>
        <end position="22"/>
    </location>
</feature>
<dbReference type="SUPFAM" id="SSF49870">
    <property type="entry name" value="Osmotin, thaumatin-like protein"/>
    <property type="match status" value="1"/>
</dbReference>
<sequence>MASWNFHCFLLLIFTFSTCSYSNTFTVTNNCTHTIWPGTLSGSGSAMLSSTGFRLDPGQSQKLTSDPKWSGRIWGRTGCKFDGTGSGKCQTGDCGGKLECEGSGATPPASLFEITLGGYGGQDFYDVSLVDGYNLPILVVPRRVYGASACNSTGCISDLNKDCPKELQIRGNGNQGGGGVVGCRSACEAFGSEQYCCSGQFNTPTTCGPSNYSTIFKKACPRAYSYAYDDKTSTFTCRAYEYQIIFCPRHKKSSSSSNKGKDQQVASVRIDERERKEGFHEFLKGRGKDKNGPVKQIEMMNV</sequence>
<feature type="disulfide bond" evidence="2">
    <location>
        <begin position="197"/>
        <end position="207"/>
    </location>
</feature>
<proteinExistence type="inferred from homology"/>
<keyword evidence="6" id="KW-1185">Reference proteome</keyword>
<keyword evidence="4" id="KW-0732">Signal</keyword>
<dbReference type="Pfam" id="PF00314">
    <property type="entry name" value="Thaumatin"/>
    <property type="match status" value="1"/>
</dbReference>
<feature type="disulfide bond" evidence="2">
    <location>
        <begin position="79"/>
        <end position="89"/>
    </location>
</feature>
<keyword evidence="2" id="KW-1015">Disulfide bond</keyword>
<dbReference type="PROSITE" id="PS51367">
    <property type="entry name" value="THAUMATIN_2"/>
    <property type="match status" value="1"/>
</dbReference>
<dbReference type="Proteomes" id="UP000634136">
    <property type="component" value="Unassembled WGS sequence"/>
</dbReference>
<comment type="similarity">
    <text evidence="1">Belongs to the thaumatin family.</text>
</comment>
<name>A0A834T7N9_9FABA</name>
<protein>
    <submittedName>
        <fullName evidence="5">Thaumatin-like protein 1</fullName>
    </submittedName>
</protein>
<feature type="disulfide bond" evidence="2">
    <location>
        <begin position="150"/>
        <end position="237"/>
    </location>
</feature>
<organism evidence="5 6">
    <name type="scientific">Senna tora</name>
    <dbReference type="NCBI Taxonomy" id="362788"/>
    <lineage>
        <taxon>Eukaryota</taxon>
        <taxon>Viridiplantae</taxon>
        <taxon>Streptophyta</taxon>
        <taxon>Embryophyta</taxon>
        <taxon>Tracheophyta</taxon>
        <taxon>Spermatophyta</taxon>
        <taxon>Magnoliopsida</taxon>
        <taxon>eudicotyledons</taxon>
        <taxon>Gunneridae</taxon>
        <taxon>Pentapetalae</taxon>
        <taxon>rosids</taxon>
        <taxon>fabids</taxon>
        <taxon>Fabales</taxon>
        <taxon>Fabaceae</taxon>
        <taxon>Caesalpinioideae</taxon>
        <taxon>Cassia clade</taxon>
        <taxon>Senna</taxon>
    </lineage>
</organism>
<dbReference type="InterPro" id="IPR001938">
    <property type="entry name" value="Thaumatin"/>
</dbReference>
<evidence type="ECO:0000313" key="5">
    <source>
        <dbReference type="EMBL" id="KAF7816596.1"/>
    </source>
</evidence>
<accession>A0A834T7N9</accession>
<feature type="compositionally biased region" description="Basic and acidic residues" evidence="3">
    <location>
        <begin position="269"/>
        <end position="292"/>
    </location>
</feature>
<evidence type="ECO:0000313" key="6">
    <source>
        <dbReference type="Proteomes" id="UP000634136"/>
    </source>
</evidence>
<feature type="disulfide bond" evidence="2">
    <location>
        <begin position="163"/>
        <end position="183"/>
    </location>
</feature>
<feature type="disulfide bond" evidence="2">
    <location>
        <begin position="155"/>
        <end position="220"/>
    </location>
</feature>
<dbReference type="PRINTS" id="PR00347">
    <property type="entry name" value="THAUMATIN"/>
</dbReference>
<feature type="disulfide bond" evidence="2">
    <location>
        <begin position="94"/>
        <end position="100"/>
    </location>
</feature>
<reference evidence="5" key="1">
    <citation type="submission" date="2020-09" db="EMBL/GenBank/DDBJ databases">
        <title>Genome-Enabled Discovery of Anthraquinone Biosynthesis in Senna tora.</title>
        <authorList>
            <person name="Kang S.-H."/>
            <person name="Pandey R.P."/>
            <person name="Lee C.-M."/>
            <person name="Sim J.-S."/>
            <person name="Jeong J.-T."/>
            <person name="Choi B.-S."/>
            <person name="Jung M."/>
            <person name="Ginzburg D."/>
            <person name="Zhao K."/>
            <person name="Won S.Y."/>
            <person name="Oh T.-J."/>
            <person name="Yu Y."/>
            <person name="Kim N.-H."/>
            <person name="Lee O.R."/>
            <person name="Lee T.-H."/>
            <person name="Bashyal P."/>
            <person name="Kim T.-S."/>
            <person name="Lee W.-H."/>
            <person name="Kawkins C."/>
            <person name="Kim C.-K."/>
            <person name="Kim J.S."/>
            <person name="Ahn B.O."/>
            <person name="Rhee S.Y."/>
            <person name="Sohng J.K."/>
        </authorList>
    </citation>
    <scope>NUCLEOTIDE SEQUENCE</scope>
    <source>
        <tissue evidence="5">Leaf</tissue>
    </source>
</reference>
<dbReference type="PROSITE" id="PS00316">
    <property type="entry name" value="THAUMATIN_1"/>
    <property type="match status" value="1"/>
</dbReference>
<dbReference type="FunFam" id="2.60.110.10:FF:000001">
    <property type="entry name" value="THAUMATIN-LIKE PROTEIN 1"/>
    <property type="match status" value="1"/>
</dbReference>
<dbReference type="AlphaFoldDB" id="A0A834T7N9"/>
<dbReference type="PIRSF" id="PIRSF002703">
    <property type="entry name" value="Thaumatin"/>
    <property type="match status" value="1"/>
</dbReference>
<dbReference type="CDD" id="cd09218">
    <property type="entry name" value="TLP-PA"/>
    <property type="match status" value="1"/>
</dbReference>
<feature type="chain" id="PRO_5032346328" evidence="4">
    <location>
        <begin position="23"/>
        <end position="302"/>
    </location>
</feature>
<evidence type="ECO:0000256" key="4">
    <source>
        <dbReference type="SAM" id="SignalP"/>
    </source>
</evidence>
<evidence type="ECO:0000256" key="2">
    <source>
        <dbReference type="PIRSR" id="PIRSR002703-1"/>
    </source>
</evidence>
<dbReference type="EMBL" id="JAAIUW010000009">
    <property type="protein sequence ID" value="KAF7816596.1"/>
    <property type="molecule type" value="Genomic_DNA"/>
</dbReference>
<dbReference type="OrthoDB" id="430315at2759"/>
<feature type="disulfide bond" evidence="2">
    <location>
        <begin position="187"/>
        <end position="196"/>
    </location>
</feature>
<dbReference type="PANTHER" id="PTHR31048">
    <property type="entry name" value="OS03G0233200 PROTEIN"/>
    <property type="match status" value="1"/>
</dbReference>
<dbReference type="InterPro" id="IPR017949">
    <property type="entry name" value="Thaumatin_CS"/>
</dbReference>
<feature type="region of interest" description="Disordered" evidence="3">
    <location>
        <begin position="251"/>
        <end position="302"/>
    </location>
</feature>
<dbReference type="Gene3D" id="2.60.110.10">
    <property type="entry name" value="Thaumatin"/>
    <property type="match status" value="1"/>
</dbReference>